<dbReference type="InterPro" id="IPR050534">
    <property type="entry name" value="Coronavir_polyprotein_1ab"/>
</dbReference>
<dbReference type="InterPro" id="IPR003593">
    <property type="entry name" value="AAA+_ATPase"/>
</dbReference>
<dbReference type="GO" id="GO:0003677">
    <property type="term" value="F:DNA binding"/>
    <property type="evidence" value="ECO:0007669"/>
    <property type="project" value="UniProtKB-UniRule"/>
</dbReference>
<comment type="function">
    <text evidence="11">A helicase/nuclease that prepares dsDNA breaks (DSB) for recombinational DNA repair. Binds to DSBs and unwinds DNA via a highly rapid and processive ATP-dependent bidirectional helicase activity. Unwinds dsDNA until it encounters a Chi (crossover hotspot instigator) sequence from the 3' direction. Cuts ssDNA a few nucleotides 3' to the Chi site. The properties and activities of the enzyme are changed at Chi. The Chi-altered holoenzyme produces a long 3'-ssDNA overhang and facilitates RecA-binding to the ssDNA for homologous DNA recombination and repair. Holoenzyme degrades any linearized DNA that is unable to undergo homologous recombination. In the holoenzyme this subunit has ssDNA-dependent ATPase and 5'-3' helicase activity. When added to pre-assembled RecBC greatly stimulates nuclease activity and augments holoenzyme processivity. Negatively regulates the RecA-loading ability of RecBCD.</text>
</comment>
<evidence type="ECO:0000256" key="9">
    <source>
        <dbReference type="ARBA" id="ARBA00023204"/>
    </source>
</evidence>
<evidence type="ECO:0000313" key="14">
    <source>
        <dbReference type="Proteomes" id="UP000238164"/>
    </source>
</evidence>
<protein>
    <recommendedName>
        <fullName evidence="11">RecBCD enzyme subunit RecD</fullName>
        <ecNumber evidence="11">5.6.2.3</ecNumber>
    </recommendedName>
    <alternativeName>
        <fullName evidence="11">DNA 5'-3' helicase subunit RecD</fullName>
    </alternativeName>
    <alternativeName>
        <fullName evidence="11">Exonuclease V subunit RecD</fullName>
        <shortName evidence="11">ExoV subunit RecD</shortName>
    </alternativeName>
    <alternativeName>
        <fullName evidence="11">Helicase/nuclease RecBCD subunit RecD</fullName>
    </alternativeName>
</protein>
<keyword evidence="8 11" id="KW-0238">DNA-binding</keyword>
<keyword evidence="4 11" id="KW-0378">Hydrolase</keyword>
<evidence type="ECO:0000256" key="4">
    <source>
        <dbReference type="ARBA" id="ARBA00022801"/>
    </source>
</evidence>
<evidence type="ECO:0000313" key="13">
    <source>
        <dbReference type="EMBL" id="SPD86237.1"/>
    </source>
</evidence>
<gene>
    <name evidence="11 13" type="primary">recD</name>
    <name evidence="13" type="ORF">MPLG2_1201</name>
</gene>
<evidence type="ECO:0000256" key="11">
    <source>
        <dbReference type="HAMAP-Rule" id="MF_01487"/>
    </source>
</evidence>
<comment type="subunit">
    <text evidence="11">Heterotrimer of RecB, RecC and RecD. All subunits contribute to DNA-binding.</text>
</comment>
<dbReference type="SUPFAM" id="SSF52540">
    <property type="entry name" value="P-loop containing nucleoside triphosphate hydrolases"/>
    <property type="match status" value="2"/>
</dbReference>
<keyword evidence="9 11" id="KW-0234">DNA repair</keyword>
<dbReference type="PANTHER" id="PTHR43788">
    <property type="entry name" value="DNA2/NAM7 HELICASE FAMILY MEMBER"/>
    <property type="match status" value="1"/>
</dbReference>
<dbReference type="CDD" id="cd17933">
    <property type="entry name" value="DEXSc_RecD-like"/>
    <property type="match status" value="1"/>
</dbReference>
<evidence type="ECO:0000256" key="10">
    <source>
        <dbReference type="ARBA" id="ARBA00023235"/>
    </source>
</evidence>
<keyword evidence="2 11" id="KW-0547">Nucleotide-binding</keyword>
<dbReference type="GO" id="GO:0017116">
    <property type="term" value="F:single-stranded DNA helicase activity"/>
    <property type="evidence" value="ECO:0007669"/>
    <property type="project" value="TreeGrafter"/>
</dbReference>
<evidence type="ECO:0000256" key="1">
    <source>
        <dbReference type="ARBA" id="ARBA00022722"/>
    </source>
</evidence>
<dbReference type="AlphaFoldDB" id="A0A2N9JDP7"/>
<keyword evidence="10 11" id="KW-0413">Isomerase</keyword>
<dbReference type="Gene3D" id="3.40.50.300">
    <property type="entry name" value="P-loop containing nucleotide triphosphate hydrolases"/>
    <property type="match status" value="3"/>
</dbReference>
<evidence type="ECO:0000259" key="12">
    <source>
        <dbReference type="SMART" id="SM00382"/>
    </source>
</evidence>
<dbReference type="InterPro" id="IPR041851">
    <property type="entry name" value="RecD_N_sf"/>
</dbReference>
<dbReference type="PANTHER" id="PTHR43788:SF6">
    <property type="entry name" value="DNA HELICASE B"/>
    <property type="match status" value="1"/>
</dbReference>
<comment type="miscellaneous">
    <text evidence="11">In the RecBCD complex, RecB has a slow 3'-5' helicase, an exonuclease activity and loads RecA onto ssDNA, RecD has a fast 5'-3' helicase activity, while RecC stimulates the ATPase and processivity of the RecB helicase and contributes to recognition of the Chi site.</text>
</comment>
<keyword evidence="1 11" id="KW-0540">Nuclease</keyword>
<proteinExistence type="inferred from homology"/>
<dbReference type="NCBIfam" id="TIGR01447">
    <property type="entry name" value="recD"/>
    <property type="match status" value="1"/>
</dbReference>
<evidence type="ECO:0000256" key="5">
    <source>
        <dbReference type="ARBA" id="ARBA00022806"/>
    </source>
</evidence>
<dbReference type="Proteomes" id="UP000238164">
    <property type="component" value="Chromosome 1"/>
</dbReference>
<dbReference type="Pfam" id="PF21185">
    <property type="entry name" value="RecD_N"/>
    <property type="match status" value="1"/>
</dbReference>
<dbReference type="GO" id="GO:0009338">
    <property type="term" value="C:exodeoxyribonuclease V complex"/>
    <property type="evidence" value="ECO:0007669"/>
    <property type="project" value="InterPro"/>
</dbReference>
<dbReference type="InterPro" id="IPR027417">
    <property type="entry name" value="P-loop_NTPase"/>
</dbReference>
<comment type="similarity">
    <text evidence="11">Belongs to the RecD family.</text>
</comment>
<dbReference type="KEGG" id="mgg:MPLG2_1201"/>
<dbReference type="SMART" id="SM00382">
    <property type="entry name" value="AAA"/>
    <property type="match status" value="1"/>
</dbReference>
<feature type="domain" description="AAA+ ATPase" evidence="12">
    <location>
        <begin position="179"/>
        <end position="355"/>
    </location>
</feature>
<dbReference type="EC" id="5.6.2.3" evidence="11"/>
<dbReference type="Pfam" id="PF13245">
    <property type="entry name" value="AAA_19"/>
    <property type="match status" value="1"/>
</dbReference>
<evidence type="ECO:0000256" key="6">
    <source>
        <dbReference type="ARBA" id="ARBA00022839"/>
    </source>
</evidence>
<dbReference type="InterPro" id="IPR027785">
    <property type="entry name" value="UvrD-like_helicase_C"/>
</dbReference>
<keyword evidence="14" id="KW-1185">Reference proteome</keyword>
<dbReference type="OrthoDB" id="9763659at2"/>
<evidence type="ECO:0000256" key="2">
    <source>
        <dbReference type="ARBA" id="ARBA00022741"/>
    </source>
</evidence>
<dbReference type="Gene3D" id="1.10.10.1020">
    <property type="entry name" value="RecBCD complex, subunit RecD, N-terminal domain"/>
    <property type="match status" value="1"/>
</dbReference>
<dbReference type="CDD" id="cd18809">
    <property type="entry name" value="SF1_C_RecD"/>
    <property type="match status" value="1"/>
</dbReference>
<dbReference type="EMBL" id="LT985188">
    <property type="protein sequence ID" value="SPD86237.1"/>
    <property type="molecule type" value="Genomic_DNA"/>
</dbReference>
<evidence type="ECO:0000256" key="7">
    <source>
        <dbReference type="ARBA" id="ARBA00022840"/>
    </source>
</evidence>
<keyword evidence="3 11" id="KW-0227">DNA damage</keyword>
<keyword evidence="7 11" id="KW-0067">ATP-binding</keyword>
<dbReference type="HAMAP" id="MF_01487">
    <property type="entry name" value="RecD"/>
    <property type="match status" value="1"/>
</dbReference>
<dbReference type="InterPro" id="IPR049550">
    <property type="entry name" value="RecD_N"/>
</dbReference>
<feature type="binding site" evidence="11">
    <location>
        <begin position="187"/>
        <end position="194"/>
    </location>
    <ligand>
        <name>ATP</name>
        <dbReference type="ChEBI" id="CHEBI:30616"/>
    </ligand>
</feature>
<keyword evidence="5 11" id="KW-0347">Helicase</keyword>
<dbReference type="GO" id="GO:0005524">
    <property type="term" value="F:ATP binding"/>
    <property type="evidence" value="ECO:0007669"/>
    <property type="project" value="UniProtKB-UniRule"/>
</dbReference>
<dbReference type="RefSeq" id="WP_105185275.1">
    <property type="nucleotide sequence ID" value="NZ_BAAAGO010000018.1"/>
</dbReference>
<accession>A0A2N9JDP7</accession>
<sequence length="583" mass="62722">MTEPALSVVATGLTGEFHALGVLDWPDLHPARHLGLLYRERDERVLLTVALAVRALRAGSVCLDLDRVRAGLTGRDDELVEVPDELWPTLPEWLDALAASPLVALGPAGDPARPLRLIDHKLYLTRYWQQEEQVRVTLQQRATSPSAPPPRQLDEWLAELFPGADVDPDQRRAVAQVATEGVTVLAGGPGTGKTTTIARMLALLVRQGVRRIALAAPTGKAKTRLEEAVREAARDLPRDVAASVEQLGASTLHRLLGARPNARPAFRHNRDNPLPHDVVIIDELSMVSLTMMARLTDALAPHTRLVLVGDPDQLSSVDAGAVLSDLTQAAWLGTTRGGPVVRLRRNYRFTGLLGDLAEAIRAGEAEQVLGLVTAGQPTLTLTPPNHAHDALRARVVTAGRAIQAAAVAGDAAQALRLLDGHRLLCAHRHGPFGATTWARRAEQWLRASGAVIGAEGEWYAGRTVLVTVNQPDWGIYNGDTGVVLTDTGRALVHLGGTTRPLSPELLGPTQSLDALTVHKAQGSQFDAVTLVLPDVESPLLTRELLYTAVTRAREAVHVIATPEALRAAVQRTARRASGLRDRL</sequence>
<dbReference type="GO" id="GO:0016887">
    <property type="term" value="F:ATP hydrolysis activity"/>
    <property type="evidence" value="ECO:0007669"/>
    <property type="project" value="RHEA"/>
</dbReference>
<dbReference type="GO" id="GO:0008854">
    <property type="term" value="F:exodeoxyribonuclease V activity"/>
    <property type="evidence" value="ECO:0007669"/>
    <property type="project" value="InterPro"/>
</dbReference>
<comment type="catalytic activity">
    <reaction evidence="11">
        <text>ATP + H2O = ADP + phosphate + H(+)</text>
        <dbReference type="Rhea" id="RHEA:13065"/>
        <dbReference type="ChEBI" id="CHEBI:15377"/>
        <dbReference type="ChEBI" id="CHEBI:15378"/>
        <dbReference type="ChEBI" id="CHEBI:30616"/>
        <dbReference type="ChEBI" id="CHEBI:43474"/>
        <dbReference type="ChEBI" id="CHEBI:456216"/>
        <dbReference type="EC" id="5.6.2.3"/>
    </reaction>
</comment>
<organism evidence="13 14">
    <name type="scientific">Micropruina glycogenica</name>
    <dbReference type="NCBI Taxonomy" id="75385"/>
    <lineage>
        <taxon>Bacteria</taxon>
        <taxon>Bacillati</taxon>
        <taxon>Actinomycetota</taxon>
        <taxon>Actinomycetes</taxon>
        <taxon>Propionibacteriales</taxon>
        <taxon>Nocardioidaceae</taxon>
        <taxon>Micropruina</taxon>
    </lineage>
</organism>
<keyword evidence="6 11" id="KW-0269">Exonuclease</keyword>
<reference evidence="13 14" key="1">
    <citation type="submission" date="2018-02" db="EMBL/GenBank/DDBJ databases">
        <authorList>
            <person name="Cohen D.B."/>
            <person name="Kent A.D."/>
        </authorList>
    </citation>
    <scope>NUCLEOTIDE SEQUENCE [LARGE SCALE GENOMIC DNA]</scope>
    <source>
        <strain evidence="13">1</strain>
    </source>
</reference>
<evidence type="ECO:0000256" key="8">
    <source>
        <dbReference type="ARBA" id="ARBA00023125"/>
    </source>
</evidence>
<evidence type="ECO:0000256" key="3">
    <source>
        <dbReference type="ARBA" id="ARBA00022763"/>
    </source>
</evidence>
<dbReference type="GO" id="GO:0043139">
    <property type="term" value="F:5'-3' DNA helicase activity"/>
    <property type="evidence" value="ECO:0007669"/>
    <property type="project" value="UniProtKB-UniRule"/>
</dbReference>
<dbReference type="InterPro" id="IPR006344">
    <property type="entry name" value="RecD"/>
</dbReference>
<dbReference type="GO" id="GO:0000724">
    <property type="term" value="P:double-strand break repair via homologous recombination"/>
    <property type="evidence" value="ECO:0007669"/>
    <property type="project" value="UniProtKB-UniRule"/>
</dbReference>
<name>A0A2N9JDP7_9ACTN</name>
<dbReference type="Pfam" id="PF13538">
    <property type="entry name" value="UvrD_C_2"/>
    <property type="match status" value="1"/>
</dbReference>